<dbReference type="InterPro" id="IPR002008">
    <property type="entry name" value="DNA_pol_X_beta-like"/>
</dbReference>
<comment type="catalytic activity">
    <reaction evidence="21">
        <text>DNA(n) + a 2'-deoxyribonucleoside 5'-triphosphate = DNA(n+1) + diphosphate</text>
        <dbReference type="Rhea" id="RHEA:22508"/>
        <dbReference type="Rhea" id="RHEA-COMP:17339"/>
        <dbReference type="Rhea" id="RHEA-COMP:17340"/>
        <dbReference type="ChEBI" id="CHEBI:33019"/>
        <dbReference type="ChEBI" id="CHEBI:61560"/>
        <dbReference type="ChEBI" id="CHEBI:173112"/>
        <dbReference type="EC" id="2.7.7.7"/>
    </reaction>
</comment>
<feature type="domain" description="Helix-hairpin-helix DNA-binding motif class 1" evidence="22">
    <location>
        <begin position="94"/>
        <end position="113"/>
    </location>
</feature>
<dbReference type="SMART" id="SM00483">
    <property type="entry name" value="POLXc"/>
    <property type="match status" value="1"/>
</dbReference>
<name>A0A485M1H1_9ZZZZ</name>
<evidence type="ECO:0000256" key="5">
    <source>
        <dbReference type="ARBA" id="ARBA00020020"/>
    </source>
</evidence>
<dbReference type="PRINTS" id="PR00870">
    <property type="entry name" value="DNAPOLXBETA"/>
</dbReference>
<dbReference type="SMART" id="SM00481">
    <property type="entry name" value="POLIIIAc"/>
    <property type="match status" value="1"/>
</dbReference>
<dbReference type="GO" id="GO:0003677">
    <property type="term" value="F:DNA binding"/>
    <property type="evidence" value="ECO:0007669"/>
    <property type="project" value="InterPro"/>
</dbReference>
<dbReference type="AlphaFoldDB" id="A0A485M1H1"/>
<dbReference type="InterPro" id="IPR003141">
    <property type="entry name" value="Pol/His_phosphatase_N"/>
</dbReference>
<dbReference type="InterPro" id="IPR003583">
    <property type="entry name" value="Hlx-hairpin-Hlx_DNA-bd_motif"/>
</dbReference>
<comment type="catalytic activity">
    <reaction evidence="18">
        <text>2'-deoxyribonucleotide-(2'-deoxyribose 5'-phosphate)-2'-deoxyribonucleotide-DNA = a 3'-end 2'-deoxyribonucleotide-(2,3-dehydro-2,3-deoxyribose 5'-phosphate)-DNA + a 5'-end 5'-phospho-2'-deoxyribonucleoside-DNA + H(+)</text>
        <dbReference type="Rhea" id="RHEA:66592"/>
        <dbReference type="Rhea" id="RHEA-COMP:13180"/>
        <dbReference type="Rhea" id="RHEA-COMP:16897"/>
        <dbReference type="Rhea" id="RHEA-COMP:17067"/>
        <dbReference type="ChEBI" id="CHEBI:15378"/>
        <dbReference type="ChEBI" id="CHEBI:136412"/>
        <dbReference type="ChEBI" id="CHEBI:157695"/>
        <dbReference type="ChEBI" id="CHEBI:167181"/>
        <dbReference type="EC" id="4.2.99.18"/>
    </reaction>
</comment>
<evidence type="ECO:0000256" key="9">
    <source>
        <dbReference type="ARBA" id="ARBA00022695"/>
    </source>
</evidence>
<evidence type="ECO:0000256" key="12">
    <source>
        <dbReference type="ARBA" id="ARBA00022843"/>
    </source>
</evidence>
<dbReference type="PANTHER" id="PTHR36928">
    <property type="entry name" value="PHOSPHATASE YCDX-RELATED"/>
    <property type="match status" value="1"/>
</dbReference>
<feature type="domain" description="Polymerase/histidinol phosphatase N-terminal" evidence="23">
    <location>
        <begin position="340"/>
        <end position="419"/>
    </location>
</feature>
<dbReference type="GO" id="GO:0140078">
    <property type="term" value="F:class I DNA-(apurinic or apyrimidinic site) endonuclease activity"/>
    <property type="evidence" value="ECO:0007669"/>
    <property type="project" value="UniProtKB-EC"/>
</dbReference>
<dbReference type="PIRSF" id="PIRSF005047">
    <property type="entry name" value="UCP005047_YshC"/>
    <property type="match status" value="1"/>
</dbReference>
<evidence type="ECO:0000256" key="21">
    <source>
        <dbReference type="ARBA" id="ARBA00049244"/>
    </source>
</evidence>
<dbReference type="InterPro" id="IPR050243">
    <property type="entry name" value="PHP_phosphatase"/>
</dbReference>
<dbReference type="InterPro" id="IPR004013">
    <property type="entry name" value="PHP_dom"/>
</dbReference>
<dbReference type="PANTHER" id="PTHR36928:SF1">
    <property type="entry name" value="PHOSPHATASE YCDX-RELATED"/>
    <property type="match status" value="1"/>
</dbReference>
<protein>
    <recommendedName>
        <fullName evidence="5">DNA polymerase beta</fullName>
        <ecNumber evidence="3">2.7.7.7</ecNumber>
        <ecNumber evidence="4">4.2.99.18</ecNumber>
    </recommendedName>
    <alternativeName>
        <fullName evidence="16">5'-deoxyribose-phosphate lyase</fullName>
    </alternativeName>
    <alternativeName>
        <fullName evidence="17">AP lyase</fullName>
    </alternativeName>
</protein>
<keyword evidence="25" id="KW-0378">Hydrolase</keyword>
<evidence type="ECO:0000256" key="6">
    <source>
        <dbReference type="ARBA" id="ARBA00022481"/>
    </source>
</evidence>
<comment type="cofactor">
    <cofactor evidence="1">
        <name>Mg(2+)</name>
        <dbReference type="ChEBI" id="CHEBI:18420"/>
    </cofactor>
</comment>
<dbReference type="EC" id="2.7.7.7" evidence="3"/>
<evidence type="ECO:0000256" key="20">
    <source>
        <dbReference type="ARBA" id="ARBA00045548"/>
    </source>
</evidence>
<dbReference type="SUPFAM" id="SSF47802">
    <property type="entry name" value="DNA polymerase beta, N-terminal domain-like"/>
    <property type="match status" value="1"/>
</dbReference>
<dbReference type="SMART" id="SM00278">
    <property type="entry name" value="HhH1"/>
    <property type="match status" value="3"/>
</dbReference>
<evidence type="ECO:0000256" key="17">
    <source>
        <dbReference type="ARBA" id="ARBA00035726"/>
    </source>
</evidence>
<evidence type="ECO:0000259" key="24">
    <source>
        <dbReference type="SMART" id="SM00483"/>
    </source>
</evidence>
<evidence type="ECO:0000256" key="3">
    <source>
        <dbReference type="ARBA" id="ARBA00012417"/>
    </source>
</evidence>
<evidence type="ECO:0000256" key="7">
    <source>
        <dbReference type="ARBA" id="ARBA00022634"/>
    </source>
</evidence>
<keyword evidence="13" id="KW-0239">DNA-directed DNA polymerase</keyword>
<dbReference type="EC" id="4.2.99.18" evidence="4"/>
<dbReference type="SUPFAM" id="SSF89550">
    <property type="entry name" value="PHP domain-like"/>
    <property type="match status" value="1"/>
</dbReference>
<dbReference type="Gene3D" id="3.30.460.10">
    <property type="entry name" value="Beta Polymerase, domain 2"/>
    <property type="match status" value="1"/>
</dbReference>
<keyword evidence="9" id="KW-0548">Nucleotidyltransferase</keyword>
<accession>A0A485M1H1</accession>
<dbReference type="SUPFAM" id="SSF158702">
    <property type="entry name" value="Sec63 N-terminal domain-like"/>
    <property type="match status" value="1"/>
</dbReference>
<keyword evidence="25" id="KW-0540">Nuclease</keyword>
<dbReference type="Pfam" id="PF02811">
    <property type="entry name" value="PHP"/>
    <property type="match status" value="1"/>
</dbReference>
<evidence type="ECO:0000313" key="25">
    <source>
        <dbReference type="EMBL" id="VFU14477.1"/>
    </source>
</evidence>
<dbReference type="GO" id="GO:0003887">
    <property type="term" value="F:DNA-directed DNA polymerase activity"/>
    <property type="evidence" value="ECO:0007669"/>
    <property type="project" value="UniProtKB-KW"/>
</dbReference>
<dbReference type="Gene3D" id="1.10.150.20">
    <property type="entry name" value="5' to 3' exonuclease, C-terminal subdomain"/>
    <property type="match status" value="1"/>
</dbReference>
<keyword evidence="7" id="KW-0237">DNA synthesis</keyword>
<feature type="domain" description="Helix-hairpin-helix DNA-binding motif class 1" evidence="22">
    <location>
        <begin position="54"/>
        <end position="73"/>
    </location>
</feature>
<dbReference type="GO" id="GO:0042578">
    <property type="term" value="F:phosphoric ester hydrolase activity"/>
    <property type="evidence" value="ECO:0007669"/>
    <property type="project" value="TreeGrafter"/>
</dbReference>
<evidence type="ECO:0000256" key="11">
    <source>
        <dbReference type="ARBA" id="ARBA00022763"/>
    </source>
</evidence>
<evidence type="ECO:0000256" key="10">
    <source>
        <dbReference type="ARBA" id="ARBA00022705"/>
    </source>
</evidence>
<evidence type="ECO:0000256" key="18">
    <source>
        <dbReference type="ARBA" id="ARBA00044632"/>
    </source>
</evidence>
<dbReference type="EMBL" id="CAADRM010000092">
    <property type="protein sequence ID" value="VFU14477.1"/>
    <property type="molecule type" value="Genomic_DNA"/>
</dbReference>
<comment type="subcellular location">
    <subcellularLocation>
        <location evidence="2">Cytoplasm</location>
    </subcellularLocation>
</comment>
<dbReference type="Pfam" id="PF14791">
    <property type="entry name" value="DNA_pol_B_thumb"/>
    <property type="match status" value="1"/>
</dbReference>
<keyword evidence="6" id="KW-0488">Methylation</keyword>
<dbReference type="GO" id="GO:0008270">
    <property type="term" value="F:zinc ion binding"/>
    <property type="evidence" value="ECO:0007669"/>
    <property type="project" value="TreeGrafter"/>
</dbReference>
<keyword evidence="11" id="KW-0227">DNA damage</keyword>
<dbReference type="InterPro" id="IPR010996">
    <property type="entry name" value="HHH_MUS81"/>
</dbReference>
<evidence type="ECO:0000256" key="15">
    <source>
        <dbReference type="ARBA" id="ARBA00023204"/>
    </source>
</evidence>
<dbReference type="InterPro" id="IPR027421">
    <property type="entry name" value="DNA_pol_lamdba_lyase_dom_sf"/>
</dbReference>
<organism evidence="25">
    <name type="scientific">anaerobic digester metagenome</name>
    <dbReference type="NCBI Taxonomy" id="1263854"/>
    <lineage>
        <taxon>unclassified sequences</taxon>
        <taxon>metagenomes</taxon>
        <taxon>ecological metagenomes</taxon>
    </lineage>
</organism>
<dbReference type="CDD" id="cd00141">
    <property type="entry name" value="NT_POLXc"/>
    <property type="match status" value="1"/>
</dbReference>
<evidence type="ECO:0000256" key="14">
    <source>
        <dbReference type="ARBA" id="ARBA00023053"/>
    </source>
</evidence>
<dbReference type="Pfam" id="PF14520">
    <property type="entry name" value="HHH_5"/>
    <property type="match status" value="1"/>
</dbReference>
<dbReference type="Pfam" id="PF14716">
    <property type="entry name" value="HHH_8"/>
    <property type="match status" value="1"/>
</dbReference>
<comment type="function">
    <text evidence="20">Repair polymerase that plays a key role in base-excision repair. During this process, the damaged base is excised by specific DNA glycosylases, the DNA backbone is nicked at the abasic site by an apurinic/apyrimidic (AP) endonuclease, and POLB removes 5'-deoxyribose-phosphate from the preincised AP site acting as a 5'-deoxyribose-phosphate lyase (5'-dRP lyase); through its DNA polymerase activity, it adds one nucleotide to the 3' end of the arising single-nucleotide gap. Conducts 'gap-filling' DNA synthesis in a stepwise distributive fashion rather than in a processive fashion as for other DNA polymerases. It is also able to cleave sugar-phosphate bonds 3' to an intact AP site, acting as an AP lyase.</text>
</comment>
<dbReference type="Pfam" id="PF14792">
    <property type="entry name" value="DNA_pol_B_palm"/>
    <property type="match status" value="1"/>
</dbReference>
<dbReference type="Gene3D" id="3.30.210.10">
    <property type="entry name" value="DNA polymerase, thumb domain"/>
    <property type="match status" value="1"/>
</dbReference>
<dbReference type="Gene3D" id="3.20.20.140">
    <property type="entry name" value="Metal-dependent hydrolases"/>
    <property type="match status" value="1"/>
</dbReference>
<evidence type="ECO:0000259" key="23">
    <source>
        <dbReference type="SMART" id="SM00481"/>
    </source>
</evidence>
<dbReference type="InterPro" id="IPR047967">
    <property type="entry name" value="PolX_PHP"/>
</dbReference>
<evidence type="ECO:0000256" key="19">
    <source>
        <dbReference type="ARBA" id="ARBA00044678"/>
    </source>
</evidence>
<feature type="domain" description="DNA-directed DNA polymerase X" evidence="24">
    <location>
        <begin position="3"/>
        <end position="316"/>
    </location>
</feature>
<dbReference type="InterPro" id="IPR029398">
    <property type="entry name" value="PolB_thumb"/>
</dbReference>
<evidence type="ECO:0000256" key="13">
    <source>
        <dbReference type="ARBA" id="ARBA00022932"/>
    </source>
</evidence>
<evidence type="ECO:0000256" key="4">
    <source>
        <dbReference type="ARBA" id="ARBA00012720"/>
    </source>
</evidence>
<dbReference type="InterPro" id="IPR022311">
    <property type="entry name" value="PolX-like"/>
</dbReference>
<dbReference type="NCBIfam" id="NF006375">
    <property type="entry name" value="PRK08609.1"/>
    <property type="match status" value="1"/>
</dbReference>
<dbReference type="InterPro" id="IPR028207">
    <property type="entry name" value="DNA_pol_B_palm_palm"/>
</dbReference>
<keyword evidence="8" id="KW-0808">Transferase</keyword>
<keyword evidence="12" id="KW-0832">Ubl conjugation</keyword>
<proteinExistence type="predicted"/>
<dbReference type="CDD" id="cd07436">
    <property type="entry name" value="PHP_PolX"/>
    <property type="match status" value="1"/>
</dbReference>
<evidence type="ECO:0000256" key="2">
    <source>
        <dbReference type="ARBA" id="ARBA00004496"/>
    </source>
</evidence>
<dbReference type="Gene3D" id="1.10.150.110">
    <property type="entry name" value="DNA polymerase beta, N-terminal domain-like"/>
    <property type="match status" value="1"/>
</dbReference>
<dbReference type="InterPro" id="IPR043519">
    <property type="entry name" value="NT_sf"/>
</dbReference>
<reference evidence="25" key="1">
    <citation type="submission" date="2019-03" db="EMBL/GenBank/DDBJ databases">
        <authorList>
            <person name="Hao L."/>
        </authorList>
    </citation>
    <scope>NUCLEOTIDE SEQUENCE</scope>
</reference>
<keyword evidence="10" id="KW-0235">DNA replication</keyword>
<keyword evidence="15" id="KW-0234">DNA repair</keyword>
<comment type="catalytic activity">
    <reaction evidence="19">
        <text>a 5'-end 2'-deoxyribose-2'-deoxyribonucleotide-DNA = (2E,4S)-4-hydroxypenten-2-al-5-phosphate + a 5'-end 5'-phospho-2'-deoxyribonucleoside-DNA + H(+)</text>
        <dbReference type="Rhea" id="RHEA:76255"/>
        <dbReference type="Rhea" id="RHEA-COMP:13180"/>
        <dbReference type="Rhea" id="RHEA-COMP:18657"/>
        <dbReference type="ChEBI" id="CHEBI:15378"/>
        <dbReference type="ChEBI" id="CHEBI:136412"/>
        <dbReference type="ChEBI" id="CHEBI:195194"/>
        <dbReference type="ChEBI" id="CHEBI:195195"/>
    </reaction>
</comment>
<feature type="domain" description="Helix-hairpin-helix DNA-binding motif class 1" evidence="22">
    <location>
        <begin position="129"/>
        <end position="148"/>
    </location>
</feature>
<gene>
    <name evidence="25" type="primary">polX</name>
    <name evidence="25" type="ORF">SCFA_30020</name>
</gene>
<dbReference type="GO" id="GO:0004527">
    <property type="term" value="F:exonuclease activity"/>
    <property type="evidence" value="ECO:0007669"/>
    <property type="project" value="UniProtKB-KW"/>
</dbReference>
<evidence type="ECO:0000256" key="8">
    <source>
        <dbReference type="ARBA" id="ARBA00022679"/>
    </source>
</evidence>
<evidence type="ECO:0000256" key="1">
    <source>
        <dbReference type="ARBA" id="ARBA00001946"/>
    </source>
</evidence>
<evidence type="ECO:0000256" key="16">
    <source>
        <dbReference type="ARBA" id="ARBA00035717"/>
    </source>
</evidence>
<dbReference type="SUPFAM" id="SSF81301">
    <property type="entry name" value="Nucleotidyltransferase"/>
    <property type="match status" value="1"/>
</dbReference>
<evidence type="ECO:0000259" key="22">
    <source>
        <dbReference type="SMART" id="SM00278"/>
    </source>
</evidence>
<sequence length="573" mass="64562">MPVRNQEIAAAFQKLADLLEIQGANQFRVRAYRNAALTIESHPKSMADMIAEGEDLQELPGIGRDLAAKIREYVETGRIRKLDELTSEVPEGLSILMKIEGLGPKKVKTLHERLGISSRQDLEAALHSGEIARIRGFGPKTEQKIIQGLSAYSAHSTRVKFITAHEIAQAYLEHLNDLNVVKKAIVAGSYRRKKETVGDLDILVICEKPELVMDRFTGFEEVGMVVSRGTTRSAVVLRSGLHVDIRVVPEESYGAALHYFTGSKEHGIAVRKIAQRNGLKINEYGVFCGQERIAGRTEEEVYRSVGLPYIEPELRENRGEIEAARKGALPRLISLKDIRGDLHTHTILSDGRNTLKKMVEAARRRGYEYLGVTNHSPQVTIARGIPSSVLLEQIEEIDRMNERYPDITILKSSEVDILKDGSLDYPAEVLKYLDFTVCSIHYHQHLSREKQTERVLRAMENPYFTIFGHPTGRLINEREPYEIDLERIIEAAREMGCFLELNANPDRMDLDDVYSKAAKEAGVMVAISTDAHSIFNLGYMEMGINQARRGWLEPGNVLNCLGVEDLKKRLRRI</sequence>
<dbReference type="InterPro" id="IPR016195">
    <property type="entry name" value="Pol/histidinol_Pase-like"/>
</dbReference>
<dbReference type="GO" id="GO:0005829">
    <property type="term" value="C:cytosol"/>
    <property type="evidence" value="ECO:0007669"/>
    <property type="project" value="TreeGrafter"/>
</dbReference>
<keyword evidence="14" id="KW-0915">Sodium</keyword>
<keyword evidence="25" id="KW-0269">Exonuclease</keyword>
<dbReference type="GO" id="GO:0006281">
    <property type="term" value="P:DNA repair"/>
    <property type="evidence" value="ECO:0007669"/>
    <property type="project" value="UniProtKB-KW"/>
</dbReference>
<dbReference type="InterPro" id="IPR002054">
    <property type="entry name" value="DNA-dir_DNA_pol_X"/>
</dbReference>
<dbReference type="InterPro" id="IPR037160">
    <property type="entry name" value="DNA_Pol_thumb_sf"/>
</dbReference>